<keyword evidence="15" id="KW-1185">Reference proteome</keyword>
<gene>
    <name evidence="14" type="ORF">SAMN06295955_111125</name>
</gene>
<dbReference type="Pfam" id="PF07660">
    <property type="entry name" value="STN"/>
    <property type="match status" value="1"/>
</dbReference>
<keyword evidence="12" id="KW-0732">Signal</keyword>
<dbReference type="GO" id="GO:0009279">
    <property type="term" value="C:cell outer membrane"/>
    <property type="evidence" value="ECO:0007669"/>
    <property type="project" value="UniProtKB-SubCell"/>
</dbReference>
<dbReference type="RefSeq" id="WP_089216781.1">
    <property type="nucleotide sequence ID" value="NZ_FZPA01000011.1"/>
</dbReference>
<keyword evidence="3 10" id="KW-1134">Transmembrane beta strand</keyword>
<evidence type="ECO:0000256" key="10">
    <source>
        <dbReference type="PROSITE-ProRule" id="PRU01360"/>
    </source>
</evidence>
<dbReference type="PANTHER" id="PTHR47234">
    <property type="match status" value="1"/>
</dbReference>
<keyword evidence="9 10" id="KW-0998">Cell outer membrane</keyword>
<dbReference type="InterPro" id="IPR012910">
    <property type="entry name" value="Plug_dom"/>
</dbReference>
<keyword evidence="8 10" id="KW-0472">Membrane</keyword>
<dbReference type="PROSITE" id="PS52016">
    <property type="entry name" value="TONB_DEPENDENT_REC_3"/>
    <property type="match status" value="1"/>
</dbReference>
<keyword evidence="4" id="KW-0410">Iron transport</keyword>
<dbReference type="InterPro" id="IPR011662">
    <property type="entry name" value="Secretin/TonB_short_N"/>
</dbReference>
<dbReference type="OrthoDB" id="7051241at2"/>
<organism evidence="14 15">
    <name type="scientific">Sphingopyxis indica</name>
    <dbReference type="NCBI Taxonomy" id="436663"/>
    <lineage>
        <taxon>Bacteria</taxon>
        <taxon>Pseudomonadati</taxon>
        <taxon>Pseudomonadota</taxon>
        <taxon>Alphaproteobacteria</taxon>
        <taxon>Sphingomonadales</taxon>
        <taxon>Sphingomonadaceae</taxon>
        <taxon>Sphingopyxis</taxon>
    </lineage>
</organism>
<dbReference type="Gene3D" id="2.170.130.10">
    <property type="entry name" value="TonB-dependent receptor, plug domain"/>
    <property type="match status" value="1"/>
</dbReference>
<name>A0A239JWR4_9SPHN</name>
<evidence type="ECO:0000256" key="6">
    <source>
        <dbReference type="ARBA" id="ARBA00023004"/>
    </source>
</evidence>
<feature type="chain" id="PRO_5011969409" evidence="12">
    <location>
        <begin position="27"/>
        <end position="843"/>
    </location>
</feature>
<keyword evidence="5 10" id="KW-0812">Transmembrane</keyword>
<proteinExistence type="inferred from homology"/>
<dbReference type="Pfam" id="PF00593">
    <property type="entry name" value="TonB_dep_Rec_b-barrel"/>
    <property type="match status" value="1"/>
</dbReference>
<comment type="similarity">
    <text evidence="10 11">Belongs to the TonB-dependent receptor family.</text>
</comment>
<dbReference type="InterPro" id="IPR000531">
    <property type="entry name" value="Beta-barrel_TonB"/>
</dbReference>
<evidence type="ECO:0000313" key="14">
    <source>
        <dbReference type="EMBL" id="SNT10387.1"/>
    </source>
</evidence>
<evidence type="ECO:0000256" key="5">
    <source>
        <dbReference type="ARBA" id="ARBA00022692"/>
    </source>
</evidence>
<dbReference type="Gene3D" id="3.55.50.30">
    <property type="match status" value="1"/>
</dbReference>
<evidence type="ECO:0000256" key="7">
    <source>
        <dbReference type="ARBA" id="ARBA00023077"/>
    </source>
</evidence>
<keyword evidence="4" id="KW-0406">Ion transport</keyword>
<evidence type="ECO:0000256" key="4">
    <source>
        <dbReference type="ARBA" id="ARBA00022496"/>
    </source>
</evidence>
<sequence>MSIKSRSLAALLVGTAALLSPEGAQAMQAPRQSYDIPAQDLGDALRRAAALADIELYVSSQDIEGKRAPAVRGQLTPREAIEALLVGSGLTARFERRSVIIVSDAAVPAITAGDPAVIIVTGSRIAGAPAAAPVIDISAEDIRNAGHADLGEVARSLPQNFGGGQNPGIGSGQGVQNQNVNVNGASTFNLRGIGPNATLTLLNGTRFAYSGTQSVIDVSAIPTAAVERIEIVTDGASAVYGADAVAGVVNILLRKDYEGVTTSARIGGSTDGGNFQQQYNVVGGAKWSSGGFLATYDFFDNSEILARRRSYSATSNPLSTFYPDLKRHSVLLSGHQELASGLRAKADLIYKRGDMTSVLGLLVDRPIRTRGIVVHNEFETLGFAPTLEADLGADWSARISGFYGTDKTRGLTQNFTNDVARLSPRIFNNRSLSVEAGVDGPLFELPAGSVRLAAGGGWRSNHLNALIAGRAFAPTRENRYAYGELFVPLASPRQQLPLAHRASLTAAMRIEDYSDSGSIAVPKLGFVYAPSPEISLGISWGKSFKMPTLNQQYSGYTPVLLPVTGYGSMFPAGSTYIYLGGPNPEVGPERSENITLSATFRPSGRLQIVTSLFRIDYRDRVAPPFGSPLGILTNPLFANLVTFNPSPALLAAAIAGASDPLGNATSGPYDPANVIALIDGRDLNIASQRYEGADLSLRYRAPLGSQTLTLTASGTWLDSRQQLLPDLPVTDLAGTIFNSPHFRARGGASFGDERFSLASFVSFTGGVTDRRRAVPVKIASVTTLDLSARARIGTLGEISINTLNVFNAKPDRISVASPSDTPFDSTNYSAVGRFLGVTISHSW</sequence>
<dbReference type="GO" id="GO:0006826">
    <property type="term" value="P:iron ion transport"/>
    <property type="evidence" value="ECO:0007669"/>
    <property type="project" value="UniProtKB-KW"/>
</dbReference>
<dbReference type="EMBL" id="FZPA01000011">
    <property type="protein sequence ID" value="SNT10387.1"/>
    <property type="molecule type" value="Genomic_DNA"/>
</dbReference>
<evidence type="ECO:0000256" key="11">
    <source>
        <dbReference type="RuleBase" id="RU003357"/>
    </source>
</evidence>
<keyword evidence="2 10" id="KW-0813">Transport</keyword>
<dbReference type="SMART" id="SM00965">
    <property type="entry name" value="STN"/>
    <property type="match status" value="1"/>
</dbReference>
<evidence type="ECO:0000259" key="13">
    <source>
        <dbReference type="SMART" id="SM00965"/>
    </source>
</evidence>
<keyword evidence="7 11" id="KW-0798">TonB box</keyword>
<evidence type="ECO:0000256" key="8">
    <source>
        <dbReference type="ARBA" id="ARBA00023136"/>
    </source>
</evidence>
<dbReference type="Pfam" id="PF07715">
    <property type="entry name" value="Plug"/>
    <property type="match status" value="1"/>
</dbReference>
<dbReference type="InterPro" id="IPR036942">
    <property type="entry name" value="Beta-barrel_TonB_sf"/>
</dbReference>
<protein>
    <submittedName>
        <fullName evidence="14">Outer membrane receptor for ferrienterochelin and colicins</fullName>
    </submittedName>
</protein>
<reference evidence="14 15" key="1">
    <citation type="submission" date="2017-06" db="EMBL/GenBank/DDBJ databases">
        <authorList>
            <person name="Kim H.J."/>
            <person name="Triplett B.A."/>
        </authorList>
    </citation>
    <scope>NUCLEOTIDE SEQUENCE [LARGE SCALE GENOMIC DNA]</scope>
    <source>
        <strain evidence="14 15">DS15</strain>
    </source>
</reference>
<dbReference type="InterPro" id="IPR039426">
    <property type="entry name" value="TonB-dep_rcpt-like"/>
</dbReference>
<keyword evidence="14" id="KW-0675">Receptor</keyword>
<evidence type="ECO:0000256" key="1">
    <source>
        <dbReference type="ARBA" id="ARBA00004571"/>
    </source>
</evidence>
<dbReference type="SUPFAM" id="SSF56935">
    <property type="entry name" value="Porins"/>
    <property type="match status" value="1"/>
</dbReference>
<feature type="domain" description="Secretin/TonB short N-terminal" evidence="13">
    <location>
        <begin position="54"/>
        <end position="104"/>
    </location>
</feature>
<dbReference type="Proteomes" id="UP000198339">
    <property type="component" value="Unassembled WGS sequence"/>
</dbReference>
<dbReference type="CDD" id="cd01347">
    <property type="entry name" value="ligand_gated_channel"/>
    <property type="match status" value="1"/>
</dbReference>
<comment type="subcellular location">
    <subcellularLocation>
        <location evidence="1 10">Cell outer membrane</location>
        <topology evidence="1 10">Multi-pass membrane protein</topology>
    </subcellularLocation>
</comment>
<evidence type="ECO:0000313" key="15">
    <source>
        <dbReference type="Proteomes" id="UP000198339"/>
    </source>
</evidence>
<dbReference type="PANTHER" id="PTHR47234:SF3">
    <property type="entry name" value="SECRETIN_TONB SHORT N-TERMINAL DOMAIN-CONTAINING PROTEIN"/>
    <property type="match status" value="1"/>
</dbReference>
<evidence type="ECO:0000256" key="9">
    <source>
        <dbReference type="ARBA" id="ARBA00023237"/>
    </source>
</evidence>
<feature type="signal peptide" evidence="12">
    <location>
        <begin position="1"/>
        <end position="26"/>
    </location>
</feature>
<dbReference type="Gene3D" id="2.40.170.20">
    <property type="entry name" value="TonB-dependent receptor, beta-barrel domain"/>
    <property type="match status" value="1"/>
</dbReference>
<dbReference type="AlphaFoldDB" id="A0A239JWR4"/>
<evidence type="ECO:0000256" key="3">
    <source>
        <dbReference type="ARBA" id="ARBA00022452"/>
    </source>
</evidence>
<accession>A0A239JWR4</accession>
<dbReference type="InterPro" id="IPR037066">
    <property type="entry name" value="Plug_dom_sf"/>
</dbReference>
<evidence type="ECO:0000256" key="12">
    <source>
        <dbReference type="SAM" id="SignalP"/>
    </source>
</evidence>
<keyword evidence="6" id="KW-0408">Iron</keyword>
<evidence type="ECO:0000256" key="2">
    <source>
        <dbReference type="ARBA" id="ARBA00022448"/>
    </source>
</evidence>